<dbReference type="OrthoDB" id="135079at2157"/>
<proteinExistence type="predicted"/>
<dbReference type="Proteomes" id="UP000033111">
    <property type="component" value="Chromosome"/>
</dbReference>
<reference evidence="2 3" key="1">
    <citation type="submission" date="2014-07" db="EMBL/GenBank/DDBJ databases">
        <title>Methanogenic archaea and the global carbon cycle.</title>
        <authorList>
            <person name="Henriksen J.R."/>
            <person name="Luke J."/>
            <person name="Reinhart S."/>
            <person name="Benedict M.N."/>
            <person name="Youngblut N.D."/>
            <person name="Metcalf M.E."/>
            <person name="Whitaker R.J."/>
            <person name="Metcalf W.W."/>
        </authorList>
    </citation>
    <scope>NUCLEOTIDE SEQUENCE [LARGE SCALE GENOMIC DNA]</scope>
    <source>
        <strain evidence="2 3">T4/M</strain>
    </source>
</reference>
<keyword evidence="1" id="KW-0472">Membrane</keyword>
<dbReference type="KEGG" id="msw:MSSIT_1006"/>
<gene>
    <name evidence="2" type="ORF">MSSIT_1006</name>
</gene>
<evidence type="ECO:0000313" key="3">
    <source>
        <dbReference type="Proteomes" id="UP000033111"/>
    </source>
</evidence>
<keyword evidence="1" id="KW-0812">Transmembrane</keyword>
<dbReference type="GeneID" id="24859798"/>
<feature type="transmembrane region" description="Helical" evidence="1">
    <location>
        <begin position="20"/>
        <end position="37"/>
    </location>
</feature>
<dbReference type="PATRIC" id="fig|1434120.4.peg.1271"/>
<keyword evidence="1" id="KW-1133">Transmembrane helix</keyword>
<dbReference type="PANTHER" id="PTHR37304:SF1">
    <property type="entry name" value="MEMBRANE PROTEIN"/>
    <property type="match status" value="1"/>
</dbReference>
<dbReference type="EMBL" id="CP009506">
    <property type="protein sequence ID" value="AKB27725.1"/>
    <property type="molecule type" value="Genomic_DNA"/>
</dbReference>
<dbReference type="HOGENOM" id="CLU_2327281_0_0_2"/>
<dbReference type="AlphaFoldDB" id="A0A0E3P2N8"/>
<evidence type="ECO:0000313" key="2">
    <source>
        <dbReference type="EMBL" id="AKB27725.1"/>
    </source>
</evidence>
<dbReference type="InterPro" id="IPR007211">
    <property type="entry name" value="DUF378"/>
</dbReference>
<accession>A0A0E3P2N8</accession>
<dbReference type="PANTHER" id="PTHR37304">
    <property type="entry name" value="MEMBRANE PROTEIN-RELATED"/>
    <property type="match status" value="1"/>
</dbReference>
<name>A0A0E3P2N8_9EURY</name>
<dbReference type="Pfam" id="PF04070">
    <property type="entry name" value="DUF378"/>
    <property type="match status" value="1"/>
</dbReference>
<dbReference type="RefSeq" id="WP_048170629.1">
    <property type="nucleotide sequence ID" value="NZ_CP009506.1"/>
</dbReference>
<organism evidence="2 3">
    <name type="scientific">Methanosarcina siciliae T4/M</name>
    <dbReference type="NCBI Taxonomy" id="1434120"/>
    <lineage>
        <taxon>Archaea</taxon>
        <taxon>Methanobacteriati</taxon>
        <taxon>Methanobacteriota</taxon>
        <taxon>Stenosarchaea group</taxon>
        <taxon>Methanomicrobia</taxon>
        <taxon>Methanosarcinales</taxon>
        <taxon>Methanosarcinaceae</taxon>
        <taxon>Methanosarcina</taxon>
    </lineage>
</organism>
<evidence type="ECO:0000256" key="1">
    <source>
        <dbReference type="SAM" id="Phobius"/>
    </source>
</evidence>
<protein>
    <submittedName>
        <fullName evidence="2">DUF378 domain-containing protein</fullName>
    </submittedName>
</protein>
<sequence length="99" mass="11237">MYSKGLVKKDKSELKLLSKLLVIIGALNWGLVGILNFDLVATLFGKKSILSRLVYALVGLSGVYLILIYKEKYADLKKRWYTKGEKKYSGKQYSWSGVQ</sequence>
<feature type="transmembrane region" description="Helical" evidence="1">
    <location>
        <begin position="49"/>
        <end position="69"/>
    </location>
</feature>
<keyword evidence="3" id="KW-1185">Reference proteome</keyword>